<dbReference type="EMBL" id="JAUKUD010000004">
    <property type="protein sequence ID" value="KAK0746481.1"/>
    <property type="molecule type" value="Genomic_DNA"/>
</dbReference>
<keyword evidence="3" id="KW-1185">Reference proteome</keyword>
<proteinExistence type="predicted"/>
<feature type="domain" description="2EXR" evidence="1">
    <location>
        <begin position="6"/>
        <end position="113"/>
    </location>
</feature>
<name>A0AA40EW40_9PEZI</name>
<dbReference type="Proteomes" id="UP001172155">
    <property type="component" value="Unassembled WGS sequence"/>
</dbReference>
<sequence>MNNGSFQRFPELPAELRLMVWELATSTQARALLVISRTGDQPGDLGLLAYTDGNWNFNPQLRFCVGETVNSEAEAVELTRYRTVDLVGDIVRAWLPEWTSVRPPAVVNFQRDLVYVALKPTHFAPLGIDNFRPLEGLGRVEWAPMMQSLAVLVGDEPWSYWGGELMDSEIRTMVQRLPALRRFWLVLSLAHFWPPGFDHGLRTDYGFLPTDLPRQTAVWPWFEGEYQAEYSPLIGRISAIAAAEGRGDLEVRLVFDVNHDGDYWFNHDLYRRYVNTW</sequence>
<reference evidence="2" key="1">
    <citation type="submission" date="2023-06" db="EMBL/GenBank/DDBJ databases">
        <title>Genome-scale phylogeny and comparative genomics of the fungal order Sordariales.</title>
        <authorList>
            <consortium name="Lawrence Berkeley National Laboratory"/>
            <person name="Hensen N."/>
            <person name="Bonometti L."/>
            <person name="Westerberg I."/>
            <person name="Brannstrom I.O."/>
            <person name="Guillou S."/>
            <person name="Cros-Aarteil S."/>
            <person name="Calhoun S."/>
            <person name="Haridas S."/>
            <person name="Kuo A."/>
            <person name="Mondo S."/>
            <person name="Pangilinan J."/>
            <person name="Riley R."/>
            <person name="LaButti K."/>
            <person name="Andreopoulos B."/>
            <person name="Lipzen A."/>
            <person name="Chen C."/>
            <person name="Yanf M."/>
            <person name="Daum C."/>
            <person name="Ng V."/>
            <person name="Clum A."/>
            <person name="Steindorff A."/>
            <person name="Ohm R."/>
            <person name="Martin F."/>
            <person name="Silar P."/>
            <person name="Natvig D."/>
            <person name="Lalanne C."/>
            <person name="Gautier V."/>
            <person name="Ament-velasquez S.L."/>
            <person name="Kruys A."/>
            <person name="Hutchinson M.I."/>
            <person name="Powell A.J."/>
            <person name="Barry K."/>
            <person name="Miller A.N."/>
            <person name="Grigoriev I.V."/>
            <person name="Debuchy R."/>
            <person name="Gladieux P."/>
            <person name="Thoren M.H."/>
            <person name="Johannesson H."/>
        </authorList>
    </citation>
    <scope>NUCLEOTIDE SEQUENCE</scope>
    <source>
        <strain evidence="2">SMH3187-1</strain>
    </source>
</reference>
<protein>
    <recommendedName>
        <fullName evidence="1">2EXR domain-containing protein</fullName>
    </recommendedName>
</protein>
<dbReference type="InterPro" id="IPR045518">
    <property type="entry name" value="2EXR"/>
</dbReference>
<gene>
    <name evidence="2" type="ORF">B0T18DRAFT_429440</name>
</gene>
<evidence type="ECO:0000313" key="2">
    <source>
        <dbReference type="EMBL" id="KAK0746481.1"/>
    </source>
</evidence>
<accession>A0AA40EW40</accession>
<organism evidence="2 3">
    <name type="scientific">Schizothecium vesticola</name>
    <dbReference type="NCBI Taxonomy" id="314040"/>
    <lineage>
        <taxon>Eukaryota</taxon>
        <taxon>Fungi</taxon>
        <taxon>Dikarya</taxon>
        <taxon>Ascomycota</taxon>
        <taxon>Pezizomycotina</taxon>
        <taxon>Sordariomycetes</taxon>
        <taxon>Sordariomycetidae</taxon>
        <taxon>Sordariales</taxon>
        <taxon>Schizotheciaceae</taxon>
        <taxon>Schizothecium</taxon>
    </lineage>
</organism>
<dbReference type="Pfam" id="PF20150">
    <property type="entry name" value="2EXR"/>
    <property type="match status" value="1"/>
</dbReference>
<evidence type="ECO:0000259" key="1">
    <source>
        <dbReference type="Pfam" id="PF20150"/>
    </source>
</evidence>
<comment type="caution">
    <text evidence="2">The sequence shown here is derived from an EMBL/GenBank/DDBJ whole genome shotgun (WGS) entry which is preliminary data.</text>
</comment>
<dbReference type="AlphaFoldDB" id="A0AA40EW40"/>
<evidence type="ECO:0000313" key="3">
    <source>
        <dbReference type="Proteomes" id="UP001172155"/>
    </source>
</evidence>